<reference evidence="3" key="1">
    <citation type="journal article" date="2017" name="Appl. Environ. Microbiol.">
        <title>Genomic analysis of Calderihabitans maritimus KKC1, a thermophilic hydrogenogenic carboxydotrophic bacterium isolated from marine sediment.</title>
        <authorList>
            <person name="Omae K."/>
            <person name="Yoneda Y."/>
            <person name="Fukuyama Y."/>
            <person name="Yoshida T."/>
            <person name="Sako Y."/>
        </authorList>
    </citation>
    <scope>NUCLEOTIDE SEQUENCE [LARGE SCALE GENOMIC DNA]</scope>
    <source>
        <strain evidence="3">KKC1</strain>
    </source>
</reference>
<gene>
    <name evidence="2" type="ORF">KKC1_15650</name>
</gene>
<dbReference type="Pfam" id="PF01909">
    <property type="entry name" value="NTP_transf_2"/>
    <property type="match status" value="1"/>
</dbReference>
<evidence type="ECO:0000259" key="1">
    <source>
        <dbReference type="Pfam" id="PF01909"/>
    </source>
</evidence>
<dbReference type="GO" id="GO:0016779">
    <property type="term" value="F:nucleotidyltransferase activity"/>
    <property type="evidence" value="ECO:0007669"/>
    <property type="project" value="InterPro"/>
</dbReference>
<keyword evidence="3" id="KW-1185">Reference proteome</keyword>
<dbReference type="CDD" id="cd05403">
    <property type="entry name" value="NT_KNTase_like"/>
    <property type="match status" value="1"/>
</dbReference>
<name>A0A1Z5HSW1_9FIRM</name>
<sequence>MSMKQGSLEKRILQGLVDYLNDLYPGEIRLVQLFGSRARGDARQDSDYDVLIALPCDIQEFISPLFQASVRYVSTPGSAQFQT</sequence>
<evidence type="ECO:0000313" key="2">
    <source>
        <dbReference type="EMBL" id="GAW92411.1"/>
    </source>
</evidence>
<protein>
    <submittedName>
        <fullName evidence="2">DNA polymerase beta domain-containing protein</fullName>
    </submittedName>
</protein>
<organism evidence="2 3">
    <name type="scientific">Calderihabitans maritimus</name>
    <dbReference type="NCBI Taxonomy" id="1246530"/>
    <lineage>
        <taxon>Bacteria</taxon>
        <taxon>Bacillati</taxon>
        <taxon>Bacillota</taxon>
        <taxon>Clostridia</taxon>
        <taxon>Neomoorellales</taxon>
        <taxon>Calderihabitantaceae</taxon>
        <taxon>Calderihabitans</taxon>
    </lineage>
</organism>
<accession>A0A1Z5HSW1</accession>
<comment type="caution">
    <text evidence="2">The sequence shown here is derived from an EMBL/GenBank/DDBJ whole genome shotgun (WGS) entry which is preliminary data.</text>
</comment>
<evidence type="ECO:0000313" key="3">
    <source>
        <dbReference type="Proteomes" id="UP000197032"/>
    </source>
</evidence>
<dbReference type="Proteomes" id="UP000197032">
    <property type="component" value="Unassembled WGS sequence"/>
</dbReference>
<dbReference type="InterPro" id="IPR002934">
    <property type="entry name" value="Polymerase_NTP_transf_dom"/>
</dbReference>
<dbReference type="SUPFAM" id="SSF81301">
    <property type="entry name" value="Nucleotidyltransferase"/>
    <property type="match status" value="1"/>
</dbReference>
<dbReference type="Gene3D" id="3.30.460.10">
    <property type="entry name" value="Beta Polymerase, domain 2"/>
    <property type="match status" value="1"/>
</dbReference>
<dbReference type="AlphaFoldDB" id="A0A1Z5HSW1"/>
<proteinExistence type="predicted"/>
<feature type="domain" description="Polymerase nucleotidyl transferase" evidence="1">
    <location>
        <begin position="16"/>
        <end position="57"/>
    </location>
</feature>
<dbReference type="InterPro" id="IPR043519">
    <property type="entry name" value="NT_sf"/>
</dbReference>
<dbReference type="EMBL" id="BDGJ01000073">
    <property type="protein sequence ID" value="GAW92411.1"/>
    <property type="molecule type" value="Genomic_DNA"/>
</dbReference>